<comment type="similarity">
    <text evidence="1 5">Belongs to the DNA glycosylase MPG family.</text>
</comment>
<dbReference type="GO" id="GO:0006284">
    <property type="term" value="P:base-excision repair"/>
    <property type="evidence" value="ECO:0007669"/>
    <property type="project" value="InterPro"/>
</dbReference>
<dbReference type="InterPro" id="IPR003180">
    <property type="entry name" value="MPG"/>
</dbReference>
<dbReference type="Proteomes" id="UP000010445">
    <property type="component" value="Unassembled WGS sequence"/>
</dbReference>
<organism evidence="6 7">
    <name type="scientific">Corynebacterium durum F0235</name>
    <dbReference type="NCBI Taxonomy" id="1035195"/>
    <lineage>
        <taxon>Bacteria</taxon>
        <taxon>Bacillati</taxon>
        <taxon>Actinomycetota</taxon>
        <taxon>Actinomycetes</taxon>
        <taxon>Mycobacteriales</taxon>
        <taxon>Corynebacteriaceae</taxon>
        <taxon>Corynebacterium</taxon>
    </lineage>
</organism>
<accession>L1MCE6</accession>
<reference evidence="6 7" key="1">
    <citation type="submission" date="2012-05" db="EMBL/GenBank/DDBJ databases">
        <authorList>
            <person name="Weinstock G."/>
            <person name="Sodergren E."/>
            <person name="Lobos E.A."/>
            <person name="Fulton L."/>
            <person name="Fulton R."/>
            <person name="Courtney L."/>
            <person name="Fronick C."/>
            <person name="O'Laughlin M."/>
            <person name="Godfrey J."/>
            <person name="Wilson R.M."/>
            <person name="Miner T."/>
            <person name="Farmer C."/>
            <person name="Delehaunty K."/>
            <person name="Cordes M."/>
            <person name="Minx P."/>
            <person name="Tomlinson C."/>
            <person name="Chen J."/>
            <person name="Wollam A."/>
            <person name="Pepin K.H."/>
            <person name="Bhonagiri V."/>
            <person name="Zhang X."/>
            <person name="Suruliraj S."/>
            <person name="Warren W."/>
            <person name="Mitreva M."/>
            <person name="Mardis E.R."/>
            <person name="Wilson R.K."/>
        </authorList>
    </citation>
    <scope>NUCLEOTIDE SEQUENCE [LARGE SCALE GENOMIC DNA]</scope>
    <source>
        <strain evidence="6 7">F0235</strain>
    </source>
</reference>
<dbReference type="SUPFAM" id="SSF50486">
    <property type="entry name" value="FMT C-terminal domain-like"/>
    <property type="match status" value="1"/>
</dbReference>
<evidence type="ECO:0000256" key="3">
    <source>
        <dbReference type="ARBA" id="ARBA00022801"/>
    </source>
</evidence>
<proteinExistence type="inferred from homology"/>
<dbReference type="STRING" id="1035195.HMPREF9997_02139"/>
<comment type="caution">
    <text evidence="6">The sequence shown here is derived from an EMBL/GenBank/DDBJ whole genome shotgun (WGS) entry which is preliminary data.</text>
</comment>
<evidence type="ECO:0000313" key="7">
    <source>
        <dbReference type="Proteomes" id="UP000010445"/>
    </source>
</evidence>
<dbReference type="PATRIC" id="fig|1035195.3.peg.1917"/>
<evidence type="ECO:0000256" key="5">
    <source>
        <dbReference type="HAMAP-Rule" id="MF_00527"/>
    </source>
</evidence>
<keyword evidence="7" id="KW-1185">Reference proteome</keyword>
<protein>
    <recommendedName>
        <fullName evidence="5">Putative 3-methyladenine DNA glycosylase</fullName>
        <ecNumber evidence="5">3.2.2.-</ecNumber>
    </recommendedName>
</protein>
<dbReference type="Pfam" id="PF02245">
    <property type="entry name" value="Pur_DNA_glyco"/>
    <property type="match status" value="1"/>
</dbReference>
<keyword evidence="2 5" id="KW-0227">DNA damage</keyword>
<evidence type="ECO:0000256" key="2">
    <source>
        <dbReference type="ARBA" id="ARBA00022763"/>
    </source>
</evidence>
<dbReference type="HOGENOM" id="CLU_060471_3_0_11"/>
<dbReference type="PANTHER" id="PTHR10429:SF0">
    <property type="entry name" value="DNA-3-METHYLADENINE GLYCOSYLASE"/>
    <property type="match status" value="1"/>
</dbReference>
<keyword evidence="4 5" id="KW-0234">DNA repair</keyword>
<dbReference type="Gene3D" id="3.10.300.10">
    <property type="entry name" value="Methylpurine-DNA glycosylase (MPG)"/>
    <property type="match status" value="1"/>
</dbReference>
<dbReference type="PANTHER" id="PTHR10429">
    <property type="entry name" value="DNA-3-METHYLADENINE GLYCOSYLASE"/>
    <property type="match status" value="1"/>
</dbReference>
<dbReference type="GO" id="GO:0003905">
    <property type="term" value="F:alkylbase DNA N-glycosylase activity"/>
    <property type="evidence" value="ECO:0007669"/>
    <property type="project" value="InterPro"/>
</dbReference>
<gene>
    <name evidence="6" type="ORF">HMPREF9997_02139</name>
</gene>
<evidence type="ECO:0000313" key="6">
    <source>
        <dbReference type="EMBL" id="EKX88913.1"/>
    </source>
</evidence>
<dbReference type="EC" id="3.2.2.-" evidence="5"/>
<evidence type="ECO:0000256" key="4">
    <source>
        <dbReference type="ARBA" id="ARBA00023204"/>
    </source>
</evidence>
<keyword evidence="3 5" id="KW-0378">Hydrolase</keyword>
<dbReference type="InterPro" id="IPR036995">
    <property type="entry name" value="MPG_sf"/>
</dbReference>
<dbReference type="RefSeq" id="WP_006061563.1">
    <property type="nucleotide sequence ID" value="NZ_KB290820.1"/>
</dbReference>
<evidence type="ECO:0000256" key="1">
    <source>
        <dbReference type="ARBA" id="ARBA00009232"/>
    </source>
</evidence>
<dbReference type="eggNOG" id="COG2094">
    <property type="taxonomic scope" value="Bacteria"/>
</dbReference>
<dbReference type="HAMAP" id="MF_00527">
    <property type="entry name" value="3MGH"/>
    <property type="match status" value="1"/>
</dbReference>
<dbReference type="NCBIfam" id="NF002003">
    <property type="entry name" value="PRK00802.1-3"/>
    <property type="match status" value="1"/>
</dbReference>
<dbReference type="OrthoDB" id="9794313at2"/>
<dbReference type="EMBL" id="AMEM01000034">
    <property type="protein sequence ID" value="EKX88913.1"/>
    <property type="molecule type" value="Genomic_DNA"/>
</dbReference>
<dbReference type="AlphaFoldDB" id="L1MCE6"/>
<dbReference type="InterPro" id="IPR011034">
    <property type="entry name" value="Formyl_transferase-like_C_sf"/>
</dbReference>
<dbReference type="GO" id="GO:0003677">
    <property type="term" value="F:DNA binding"/>
    <property type="evidence" value="ECO:0007669"/>
    <property type="project" value="InterPro"/>
</dbReference>
<name>L1MCE6_9CORY</name>
<dbReference type="CDD" id="cd00540">
    <property type="entry name" value="AAG"/>
    <property type="match status" value="1"/>
</dbReference>
<dbReference type="NCBIfam" id="TIGR00567">
    <property type="entry name" value="3mg"/>
    <property type="match status" value="1"/>
</dbReference>
<sequence>MINFADAPDVVAPQLLGCVLTIGEVSLRITEVEAYLGANDEASHAYRGKTARNAAMFGPPGCLYVYNSYGIHKAGNIVCWPDGTAGGVLLRAGAIVAGSDVAQARRGDVHPHSRLAQGPGNLGKALGLLIEHNHSPISQDPTDAEAGFLLVSPDEPVDYMTGPRIGISKNTEPHWRFWVPGDPTVSKKRG</sequence>